<dbReference type="AlphaFoldDB" id="L8H0C8"/>
<evidence type="ECO:0000313" key="3">
    <source>
        <dbReference type="EMBL" id="ELR18657.1"/>
    </source>
</evidence>
<evidence type="ECO:0000256" key="1">
    <source>
        <dbReference type="SAM" id="MobiDB-lite"/>
    </source>
</evidence>
<organism evidence="3 4">
    <name type="scientific">Acanthamoeba castellanii (strain ATCC 30010 / Neff)</name>
    <dbReference type="NCBI Taxonomy" id="1257118"/>
    <lineage>
        <taxon>Eukaryota</taxon>
        <taxon>Amoebozoa</taxon>
        <taxon>Discosea</taxon>
        <taxon>Longamoebia</taxon>
        <taxon>Centramoebida</taxon>
        <taxon>Acanthamoebidae</taxon>
        <taxon>Acanthamoeba</taxon>
    </lineage>
</organism>
<feature type="chain" id="PRO_5003990257" evidence="2">
    <location>
        <begin position="23"/>
        <end position="123"/>
    </location>
</feature>
<reference evidence="3 4" key="1">
    <citation type="journal article" date="2013" name="Genome Biol.">
        <title>Genome of Acanthamoeba castellanii highlights extensive lateral gene transfer and early evolution of tyrosine kinase signaling.</title>
        <authorList>
            <person name="Clarke M."/>
            <person name="Lohan A.J."/>
            <person name="Liu B."/>
            <person name="Lagkouvardos I."/>
            <person name="Roy S."/>
            <person name="Zafar N."/>
            <person name="Bertelli C."/>
            <person name="Schilde C."/>
            <person name="Kianianmomeni A."/>
            <person name="Burglin T.R."/>
            <person name="Frech C."/>
            <person name="Turcotte B."/>
            <person name="Kopec K.O."/>
            <person name="Synnott J.M."/>
            <person name="Choo C."/>
            <person name="Paponov I."/>
            <person name="Finkler A."/>
            <person name="Soon Heng Tan C."/>
            <person name="Hutchins A.P."/>
            <person name="Weinmeier T."/>
            <person name="Rattei T."/>
            <person name="Chu J.S."/>
            <person name="Gimenez G."/>
            <person name="Irimia M."/>
            <person name="Rigden D.J."/>
            <person name="Fitzpatrick D.A."/>
            <person name="Lorenzo-Morales J."/>
            <person name="Bateman A."/>
            <person name="Chiu C.H."/>
            <person name="Tang P."/>
            <person name="Hegemann P."/>
            <person name="Fromm H."/>
            <person name="Raoult D."/>
            <person name="Greub G."/>
            <person name="Miranda-Saavedra D."/>
            <person name="Chen N."/>
            <person name="Nash P."/>
            <person name="Ginger M.L."/>
            <person name="Horn M."/>
            <person name="Schaap P."/>
            <person name="Caler L."/>
            <person name="Loftus B."/>
        </authorList>
    </citation>
    <scope>NUCLEOTIDE SEQUENCE [LARGE SCALE GENOMIC DNA]</scope>
    <source>
        <strain evidence="3 4">Neff</strain>
    </source>
</reference>
<protein>
    <submittedName>
        <fullName evidence="3">Uncharacterized protein</fullName>
    </submittedName>
</protein>
<dbReference type="KEGG" id="acan:ACA1_393030"/>
<evidence type="ECO:0000256" key="2">
    <source>
        <dbReference type="SAM" id="SignalP"/>
    </source>
</evidence>
<dbReference type="EMBL" id="KB007948">
    <property type="protein sequence ID" value="ELR18657.1"/>
    <property type="molecule type" value="Genomic_DNA"/>
</dbReference>
<feature type="compositionally biased region" description="Gly residues" evidence="1">
    <location>
        <begin position="32"/>
        <end position="58"/>
    </location>
</feature>
<dbReference type="GeneID" id="14919441"/>
<sequence>MKTFTFAALFVLACLLVASALADSGDSERRPGGSGAGGSRPGSPGGATGEPGAGGSTGGTTVEEDDMATLFNSINGANGILGADTFSQLSAATSGHNGLEKLEINLNIKVVLVKIGDKTFRLH</sequence>
<accession>L8H0C8</accession>
<keyword evidence="2" id="KW-0732">Signal</keyword>
<proteinExistence type="predicted"/>
<dbReference type="VEuPathDB" id="AmoebaDB:ACA1_393030"/>
<feature type="signal peptide" evidence="2">
    <location>
        <begin position="1"/>
        <end position="22"/>
    </location>
</feature>
<dbReference type="Proteomes" id="UP000011083">
    <property type="component" value="Unassembled WGS sequence"/>
</dbReference>
<name>L8H0C8_ACACF</name>
<feature type="region of interest" description="Disordered" evidence="1">
    <location>
        <begin position="24"/>
        <end position="65"/>
    </location>
</feature>
<evidence type="ECO:0000313" key="4">
    <source>
        <dbReference type="Proteomes" id="UP000011083"/>
    </source>
</evidence>
<keyword evidence="4" id="KW-1185">Reference proteome</keyword>
<dbReference type="RefSeq" id="XP_004340700.1">
    <property type="nucleotide sequence ID" value="XM_004340652.1"/>
</dbReference>
<gene>
    <name evidence="3" type="ORF">ACA1_393030</name>
</gene>